<gene>
    <name evidence="3" type="ORF">Agabi119p4_11249</name>
</gene>
<keyword evidence="1" id="KW-0175">Coiled coil</keyword>
<proteinExistence type="predicted"/>
<dbReference type="EMBL" id="JABXXO010000015">
    <property type="protein sequence ID" value="KAF7760573.1"/>
    <property type="molecule type" value="Genomic_DNA"/>
</dbReference>
<name>A0A8H7C1N9_AGABI</name>
<dbReference type="AlphaFoldDB" id="A0A8H7C1N9"/>
<reference evidence="3 4" key="1">
    <citation type="journal article" name="Sci. Rep.">
        <title>Telomere-to-telomere assembled and centromere annotated genomes of the two main subspecies of the button mushroom Agaricus bisporus reveal especially polymorphic chromosome ends.</title>
        <authorList>
            <person name="Sonnenberg A.S.M."/>
            <person name="Sedaghat-Telgerd N."/>
            <person name="Lavrijssen B."/>
            <person name="Ohm R.A."/>
            <person name="Hendrickx P.M."/>
            <person name="Scholtmeijer K."/>
            <person name="Baars J.J.P."/>
            <person name="van Peer A."/>
        </authorList>
    </citation>
    <scope>NUCLEOTIDE SEQUENCE [LARGE SCALE GENOMIC DNA]</scope>
    <source>
        <strain evidence="3 4">H119_p4</strain>
    </source>
</reference>
<dbReference type="Proteomes" id="UP000629468">
    <property type="component" value="Unassembled WGS sequence"/>
</dbReference>
<evidence type="ECO:0000256" key="2">
    <source>
        <dbReference type="SAM" id="MobiDB-lite"/>
    </source>
</evidence>
<evidence type="ECO:0000313" key="3">
    <source>
        <dbReference type="EMBL" id="KAF7760573.1"/>
    </source>
</evidence>
<accession>A0A8H7C1N9</accession>
<sequence length="358" mass="40909">MAADTPSPSYKEIPPLMEWDSLSEEDQNKRQEEWIKYLNKPDTLEKFGEACKNIGQTAVAIDGDFRTVKNGFTELVKKYGNDFPEVGSVFVRRWDGLKARWNGETDYGVNLRLVQEIACKGDLEGARAELKQYVKTHPMHISTKVADNFKNLKNEMEDFSQDFTNYIEDQKQKLSSEARKYEEDIRRLQSEISKIDGKAGCYIQPPVSLHFTHFAALNRLETLLTPWVSPGYLEYLLAMIPATFLIIHTIQRQEVQAKLDRVKADLAEVARKQQALASMQADFAHLKPNIDDICTKLDIFAGIWAFAIEQTVEIDTALEDGMNVIASKKFKLKLDFLRAQIKPLQEGMRQYSTQITAS</sequence>
<dbReference type="Gene3D" id="1.20.1170.10">
    <property type="match status" value="1"/>
</dbReference>
<evidence type="ECO:0000256" key="1">
    <source>
        <dbReference type="SAM" id="Coils"/>
    </source>
</evidence>
<dbReference type="SUPFAM" id="SSF58100">
    <property type="entry name" value="Bacterial hemolysins"/>
    <property type="match status" value="1"/>
</dbReference>
<evidence type="ECO:0000313" key="4">
    <source>
        <dbReference type="Proteomes" id="UP000629468"/>
    </source>
</evidence>
<feature type="region of interest" description="Disordered" evidence="2">
    <location>
        <begin position="1"/>
        <end position="25"/>
    </location>
</feature>
<comment type="caution">
    <text evidence="3">The sequence shown here is derived from an EMBL/GenBank/DDBJ whole genome shotgun (WGS) entry which is preliminary data.</text>
</comment>
<organism evidence="3 4">
    <name type="scientific">Agaricus bisporus var. burnettii</name>
    <dbReference type="NCBI Taxonomy" id="192524"/>
    <lineage>
        <taxon>Eukaryota</taxon>
        <taxon>Fungi</taxon>
        <taxon>Dikarya</taxon>
        <taxon>Basidiomycota</taxon>
        <taxon>Agaricomycotina</taxon>
        <taxon>Agaricomycetes</taxon>
        <taxon>Agaricomycetidae</taxon>
        <taxon>Agaricales</taxon>
        <taxon>Agaricineae</taxon>
        <taxon>Agaricaceae</taxon>
        <taxon>Agaricus</taxon>
    </lineage>
</organism>
<protein>
    <submittedName>
        <fullName evidence="3">Uncharacterized protein</fullName>
    </submittedName>
</protein>
<feature type="coiled-coil region" evidence="1">
    <location>
        <begin position="149"/>
        <end position="198"/>
    </location>
</feature>